<dbReference type="InterPro" id="IPR027038">
    <property type="entry name" value="RanGap"/>
</dbReference>
<dbReference type="STRING" id="97359.A0A550CBQ4"/>
<evidence type="ECO:0008006" key="6">
    <source>
        <dbReference type="Google" id="ProtNLM"/>
    </source>
</evidence>
<dbReference type="Gene3D" id="3.80.10.10">
    <property type="entry name" value="Ribonuclease Inhibitor"/>
    <property type="match status" value="1"/>
</dbReference>
<dbReference type="SMART" id="SM00368">
    <property type="entry name" value="LRR_RI"/>
    <property type="match status" value="3"/>
</dbReference>
<dbReference type="PANTHER" id="PTHR24113:SF12">
    <property type="entry name" value="RAN GTPASE-ACTIVATING PROTEIN 1"/>
    <property type="match status" value="1"/>
</dbReference>
<evidence type="ECO:0000313" key="4">
    <source>
        <dbReference type="EMBL" id="TRM62217.1"/>
    </source>
</evidence>
<dbReference type="OrthoDB" id="120976at2759"/>
<dbReference type="AlphaFoldDB" id="A0A550CBQ4"/>
<dbReference type="GO" id="GO:0005829">
    <property type="term" value="C:cytosol"/>
    <property type="evidence" value="ECO:0007669"/>
    <property type="project" value="TreeGrafter"/>
</dbReference>
<organism evidence="4 5">
    <name type="scientific">Schizophyllum amplum</name>
    <dbReference type="NCBI Taxonomy" id="97359"/>
    <lineage>
        <taxon>Eukaryota</taxon>
        <taxon>Fungi</taxon>
        <taxon>Dikarya</taxon>
        <taxon>Basidiomycota</taxon>
        <taxon>Agaricomycotina</taxon>
        <taxon>Agaricomycetes</taxon>
        <taxon>Agaricomycetidae</taxon>
        <taxon>Agaricales</taxon>
        <taxon>Schizophyllaceae</taxon>
        <taxon>Schizophyllum</taxon>
    </lineage>
</organism>
<keyword evidence="5" id="KW-1185">Reference proteome</keyword>
<protein>
    <recommendedName>
        <fullName evidence="6">RNI-like protein</fullName>
    </recommendedName>
</protein>
<dbReference type="GO" id="GO:0048471">
    <property type="term" value="C:perinuclear region of cytoplasm"/>
    <property type="evidence" value="ECO:0007669"/>
    <property type="project" value="TreeGrafter"/>
</dbReference>
<dbReference type="SUPFAM" id="SSF52047">
    <property type="entry name" value="RNI-like"/>
    <property type="match status" value="1"/>
</dbReference>
<keyword evidence="3" id="KW-0677">Repeat</keyword>
<keyword evidence="2" id="KW-0433">Leucine-rich repeat</keyword>
<evidence type="ECO:0000256" key="1">
    <source>
        <dbReference type="ARBA" id="ARBA00022468"/>
    </source>
</evidence>
<evidence type="ECO:0000256" key="2">
    <source>
        <dbReference type="ARBA" id="ARBA00022614"/>
    </source>
</evidence>
<reference evidence="4 5" key="1">
    <citation type="journal article" date="2019" name="New Phytol.">
        <title>Comparative genomics reveals unique wood-decay strategies and fruiting body development in the Schizophyllaceae.</title>
        <authorList>
            <person name="Almasi E."/>
            <person name="Sahu N."/>
            <person name="Krizsan K."/>
            <person name="Balint B."/>
            <person name="Kovacs G.M."/>
            <person name="Kiss B."/>
            <person name="Cseklye J."/>
            <person name="Drula E."/>
            <person name="Henrissat B."/>
            <person name="Nagy I."/>
            <person name="Chovatia M."/>
            <person name="Adam C."/>
            <person name="LaButti K."/>
            <person name="Lipzen A."/>
            <person name="Riley R."/>
            <person name="Grigoriev I.V."/>
            <person name="Nagy L.G."/>
        </authorList>
    </citation>
    <scope>NUCLEOTIDE SEQUENCE [LARGE SCALE GENOMIC DNA]</scope>
    <source>
        <strain evidence="4 5">NL-1724</strain>
    </source>
</reference>
<dbReference type="GO" id="GO:0031267">
    <property type="term" value="F:small GTPase binding"/>
    <property type="evidence" value="ECO:0007669"/>
    <property type="project" value="TreeGrafter"/>
</dbReference>
<dbReference type="InterPro" id="IPR032675">
    <property type="entry name" value="LRR_dom_sf"/>
</dbReference>
<keyword evidence="1" id="KW-0343">GTPase activation</keyword>
<dbReference type="Proteomes" id="UP000320762">
    <property type="component" value="Unassembled WGS sequence"/>
</dbReference>
<gene>
    <name evidence="4" type="ORF">BD626DRAFT_498506</name>
</gene>
<dbReference type="GO" id="GO:0005096">
    <property type="term" value="F:GTPase activator activity"/>
    <property type="evidence" value="ECO:0007669"/>
    <property type="project" value="UniProtKB-KW"/>
</dbReference>
<proteinExistence type="predicted"/>
<accession>A0A550CBQ4</accession>
<comment type="caution">
    <text evidence="4">The sequence shown here is derived from an EMBL/GenBank/DDBJ whole genome shotgun (WGS) entry which is preliminary data.</text>
</comment>
<evidence type="ECO:0000256" key="3">
    <source>
        <dbReference type="ARBA" id="ARBA00022737"/>
    </source>
</evidence>
<dbReference type="GO" id="GO:0005634">
    <property type="term" value="C:nucleus"/>
    <property type="evidence" value="ECO:0007669"/>
    <property type="project" value="TreeGrafter"/>
</dbReference>
<dbReference type="PANTHER" id="PTHR24113">
    <property type="entry name" value="RAN GTPASE-ACTIVATING PROTEIN 1"/>
    <property type="match status" value="1"/>
</dbReference>
<name>A0A550CBQ4_9AGAR</name>
<sequence length="428" mass="46630">MRMHSAHRASGAEVIISTIRARRNVSKLILGHNELGDAGVIHLFEFLLSPDAAKYRIREVSLNSNKISNAGLLAVAAYLTDNKHLNSLFLQDNDFTADPSVTAAFADAVNSSSLEVLSMATNRRLGDQFVADFLPQLDTPSLREVYLSAMDLTAASLHPIAAYIASNRTQLQTFKCNGNLLGTRAVQEIIRTVENHNYHLLTLELYSNNLAGGEDDRTGGSSVQDKAPTWQSCELLLRRVLMRNAHLKREAEHDALRLLYYARALLLRSTGTLRERSGRCTGCTCYSSRSRSPSPVPVEVLSPAGTGTPQLPTELLHYILSLFAPSLSPSQRVRIYHYAARPETLPRVAQCEGASTGGGVCVPDPSSLDFGGSKVWDIEGPGRSGGCGSGKCMGGGSLVCHREQERVRWLSEVGCNAYEPPQKVDEHA</sequence>
<dbReference type="GO" id="GO:0006913">
    <property type="term" value="P:nucleocytoplasmic transport"/>
    <property type="evidence" value="ECO:0007669"/>
    <property type="project" value="TreeGrafter"/>
</dbReference>
<evidence type="ECO:0000313" key="5">
    <source>
        <dbReference type="Proteomes" id="UP000320762"/>
    </source>
</evidence>
<dbReference type="EMBL" id="VDMD01000013">
    <property type="protein sequence ID" value="TRM62217.1"/>
    <property type="molecule type" value="Genomic_DNA"/>
</dbReference>